<dbReference type="AlphaFoldDB" id="A0A859EPX5"/>
<evidence type="ECO:0000313" key="1">
    <source>
        <dbReference type="EMBL" id="QKQ44741.1"/>
    </source>
</evidence>
<evidence type="ECO:0000313" key="2">
    <source>
        <dbReference type="Proteomes" id="UP000509459"/>
    </source>
</evidence>
<reference evidence="1 2" key="1">
    <citation type="submission" date="2020-05" db="EMBL/GenBank/DDBJ databases">
        <title>FDA dAtabase for Regulatory Grade micrObial Sequences (FDA-ARGOS): Supporting development and validation of Infectious Disease Dx tests.</title>
        <authorList>
            <person name="Bojja K."/>
            <person name="Kessler A."/>
            <person name="Tallon L."/>
            <person name="Sadzewicz L."/>
            <person name="Zhao X."/>
            <person name="Vavikolanu K."/>
            <person name="Mehta A."/>
            <person name="Aluvathingal J."/>
            <person name="Nadendla S."/>
            <person name="Myers T."/>
            <person name="Yan Y."/>
            <person name="Sichtig H."/>
        </authorList>
    </citation>
    <scope>NUCLEOTIDE SEQUENCE [LARGE SCALE GENOMIC DNA]</scope>
    <source>
        <strain evidence="1 2">FDAARGOS_770</strain>
    </source>
</reference>
<sequence length="64" mass="7350">MKQKPDDKKYLVIHGEKLIQEIAQDFPVVIQEYDGTKVGLVEIDNPEQLPEKLKALFEDGIEIL</sequence>
<dbReference type="EMBL" id="CP054570">
    <property type="protein sequence ID" value="QKQ44741.1"/>
    <property type="molecule type" value="Genomic_DNA"/>
</dbReference>
<organism evidence="1 2">
    <name type="scientific">Streptococcus sanguinis</name>
    <dbReference type="NCBI Taxonomy" id="1305"/>
    <lineage>
        <taxon>Bacteria</taxon>
        <taxon>Bacillati</taxon>
        <taxon>Bacillota</taxon>
        <taxon>Bacilli</taxon>
        <taxon>Lactobacillales</taxon>
        <taxon>Streptococcaceae</taxon>
        <taxon>Streptococcus</taxon>
    </lineage>
</organism>
<proteinExistence type="predicted"/>
<gene>
    <name evidence="1" type="ORF">FOC72_09270</name>
</gene>
<dbReference type="Proteomes" id="UP000509459">
    <property type="component" value="Chromosome"/>
</dbReference>
<accession>A0A859EPX5</accession>
<protein>
    <submittedName>
        <fullName evidence="1">Uncharacterized protein</fullName>
    </submittedName>
</protein>
<name>A0A859EPX5_STRSA</name>
<dbReference type="RefSeq" id="WP_002896798.1">
    <property type="nucleotide sequence ID" value="NZ_CP054570.1"/>
</dbReference>